<evidence type="ECO:0000313" key="2">
    <source>
        <dbReference type="Proteomes" id="UP000729402"/>
    </source>
</evidence>
<gene>
    <name evidence="1" type="ORF">GUJ93_ZPchr0011g28039</name>
</gene>
<sequence>MRFSLLARSFTFSPMTISVARVSAAVDATYANFQAQDVQKKSNHRFIHVLLIIELLETSIKDDTLYKFHLINLQFVSKYEISCLEIL</sequence>
<name>A0A8J5WH69_ZIZPA</name>
<evidence type="ECO:0000313" key="1">
    <source>
        <dbReference type="EMBL" id="KAG8088956.1"/>
    </source>
</evidence>
<accession>A0A8J5WH69</accession>
<reference evidence="1" key="1">
    <citation type="journal article" date="2021" name="bioRxiv">
        <title>Whole Genome Assembly and Annotation of Northern Wild Rice, Zizania palustris L., Supports a Whole Genome Duplication in the Zizania Genus.</title>
        <authorList>
            <person name="Haas M."/>
            <person name="Kono T."/>
            <person name="Macchietto M."/>
            <person name="Millas R."/>
            <person name="McGilp L."/>
            <person name="Shao M."/>
            <person name="Duquette J."/>
            <person name="Hirsch C.N."/>
            <person name="Kimball J."/>
        </authorList>
    </citation>
    <scope>NUCLEOTIDE SEQUENCE</scope>
    <source>
        <tissue evidence="1">Fresh leaf tissue</tissue>
    </source>
</reference>
<dbReference type="Proteomes" id="UP000729402">
    <property type="component" value="Unassembled WGS sequence"/>
</dbReference>
<dbReference type="AlphaFoldDB" id="A0A8J5WH69"/>
<proteinExistence type="predicted"/>
<comment type="caution">
    <text evidence="1">The sequence shown here is derived from an EMBL/GenBank/DDBJ whole genome shotgun (WGS) entry which is preliminary data.</text>
</comment>
<organism evidence="1 2">
    <name type="scientific">Zizania palustris</name>
    <name type="common">Northern wild rice</name>
    <dbReference type="NCBI Taxonomy" id="103762"/>
    <lineage>
        <taxon>Eukaryota</taxon>
        <taxon>Viridiplantae</taxon>
        <taxon>Streptophyta</taxon>
        <taxon>Embryophyta</taxon>
        <taxon>Tracheophyta</taxon>
        <taxon>Spermatophyta</taxon>
        <taxon>Magnoliopsida</taxon>
        <taxon>Liliopsida</taxon>
        <taxon>Poales</taxon>
        <taxon>Poaceae</taxon>
        <taxon>BOP clade</taxon>
        <taxon>Oryzoideae</taxon>
        <taxon>Oryzeae</taxon>
        <taxon>Zizaniinae</taxon>
        <taxon>Zizania</taxon>
    </lineage>
</organism>
<dbReference type="EMBL" id="JAAALK010000081">
    <property type="protein sequence ID" value="KAG8088956.1"/>
    <property type="molecule type" value="Genomic_DNA"/>
</dbReference>
<keyword evidence="2" id="KW-1185">Reference proteome</keyword>
<protein>
    <submittedName>
        <fullName evidence="1">Uncharacterized protein</fullName>
    </submittedName>
</protein>
<reference evidence="1" key="2">
    <citation type="submission" date="2021-02" db="EMBL/GenBank/DDBJ databases">
        <authorList>
            <person name="Kimball J.A."/>
            <person name="Haas M.W."/>
            <person name="Macchietto M."/>
            <person name="Kono T."/>
            <person name="Duquette J."/>
            <person name="Shao M."/>
        </authorList>
    </citation>
    <scope>NUCLEOTIDE SEQUENCE</scope>
    <source>
        <tissue evidence="1">Fresh leaf tissue</tissue>
    </source>
</reference>